<dbReference type="Pfam" id="PF13191">
    <property type="entry name" value="AAA_16"/>
    <property type="match status" value="1"/>
</dbReference>
<dbReference type="EMBL" id="AMGV01000009">
    <property type="protein sequence ID" value="KEF54678.1"/>
    <property type="molecule type" value="Genomic_DNA"/>
</dbReference>
<evidence type="ECO:0000259" key="9">
    <source>
        <dbReference type="Pfam" id="PF21639"/>
    </source>
</evidence>
<feature type="compositionally biased region" description="Basic residues" evidence="6">
    <location>
        <begin position="409"/>
        <end position="426"/>
    </location>
</feature>
<dbReference type="InterPro" id="IPR041664">
    <property type="entry name" value="AAA_16"/>
</dbReference>
<comment type="caution">
    <text evidence="10">The sequence shown here is derived from an EMBL/GenBank/DDBJ whole genome shotgun (WGS) entry which is preliminary data.</text>
</comment>
<protein>
    <recommendedName>
        <fullName evidence="12">Orc1-like AAA ATPase domain-containing protein</fullName>
    </recommendedName>
</protein>
<evidence type="ECO:0000313" key="11">
    <source>
        <dbReference type="Proteomes" id="UP000027920"/>
    </source>
</evidence>
<gene>
    <name evidence="10" type="ORF">A1O9_09120</name>
</gene>
<dbReference type="PANTHER" id="PTHR12705">
    <property type="entry name" value="ORIGIN RECOGNITION COMPLEX SUBUNIT 5"/>
    <property type="match status" value="1"/>
</dbReference>
<keyword evidence="5" id="KW-0539">Nucleus</keyword>
<keyword evidence="4" id="KW-0067">ATP-binding</keyword>
<evidence type="ECO:0000259" key="7">
    <source>
        <dbReference type="Pfam" id="PF13191"/>
    </source>
</evidence>
<keyword evidence="2" id="KW-0235">DNA replication</keyword>
<keyword evidence="11" id="KW-1185">Reference proteome</keyword>
<evidence type="ECO:0000256" key="4">
    <source>
        <dbReference type="ARBA" id="ARBA00022840"/>
    </source>
</evidence>
<dbReference type="Proteomes" id="UP000027920">
    <property type="component" value="Unassembled WGS sequence"/>
</dbReference>
<dbReference type="InterPro" id="IPR020796">
    <property type="entry name" value="ORC5"/>
</dbReference>
<organism evidence="10 11">
    <name type="scientific">Exophiala aquamarina CBS 119918</name>
    <dbReference type="NCBI Taxonomy" id="1182545"/>
    <lineage>
        <taxon>Eukaryota</taxon>
        <taxon>Fungi</taxon>
        <taxon>Dikarya</taxon>
        <taxon>Ascomycota</taxon>
        <taxon>Pezizomycotina</taxon>
        <taxon>Eurotiomycetes</taxon>
        <taxon>Chaetothyriomycetidae</taxon>
        <taxon>Chaetothyriales</taxon>
        <taxon>Herpotrichiellaceae</taxon>
        <taxon>Exophiala</taxon>
    </lineage>
</organism>
<proteinExistence type="predicted"/>
<reference evidence="10 11" key="1">
    <citation type="submission" date="2013-03" db="EMBL/GenBank/DDBJ databases">
        <title>The Genome Sequence of Exophiala aquamarina CBS 119918.</title>
        <authorList>
            <consortium name="The Broad Institute Genomics Platform"/>
            <person name="Cuomo C."/>
            <person name="de Hoog S."/>
            <person name="Gorbushina A."/>
            <person name="Walker B."/>
            <person name="Young S.K."/>
            <person name="Zeng Q."/>
            <person name="Gargeya S."/>
            <person name="Fitzgerald M."/>
            <person name="Haas B."/>
            <person name="Abouelleil A."/>
            <person name="Allen A.W."/>
            <person name="Alvarado L."/>
            <person name="Arachchi H.M."/>
            <person name="Berlin A.M."/>
            <person name="Chapman S.B."/>
            <person name="Gainer-Dewar J."/>
            <person name="Goldberg J."/>
            <person name="Griggs A."/>
            <person name="Gujja S."/>
            <person name="Hansen M."/>
            <person name="Howarth C."/>
            <person name="Imamovic A."/>
            <person name="Ireland A."/>
            <person name="Larimer J."/>
            <person name="McCowan C."/>
            <person name="Murphy C."/>
            <person name="Pearson M."/>
            <person name="Poon T.W."/>
            <person name="Priest M."/>
            <person name="Roberts A."/>
            <person name="Saif S."/>
            <person name="Shea T."/>
            <person name="Sisk P."/>
            <person name="Sykes S."/>
            <person name="Wortman J."/>
            <person name="Nusbaum C."/>
            <person name="Birren B."/>
        </authorList>
    </citation>
    <scope>NUCLEOTIDE SEQUENCE [LARGE SCALE GENOMIC DNA]</scope>
    <source>
        <strain evidence="10 11">CBS 119918</strain>
    </source>
</reference>
<dbReference type="OrthoDB" id="365981at2759"/>
<feature type="region of interest" description="Disordered" evidence="6">
    <location>
        <begin position="409"/>
        <end position="448"/>
    </location>
</feature>
<dbReference type="Pfam" id="PF14630">
    <property type="entry name" value="ORC5_C"/>
    <property type="match status" value="1"/>
</dbReference>
<dbReference type="PANTHER" id="PTHR12705:SF0">
    <property type="entry name" value="ORIGIN RECOGNITION COMPLEX SUBUNIT 5"/>
    <property type="match status" value="1"/>
</dbReference>
<evidence type="ECO:0000256" key="5">
    <source>
        <dbReference type="ARBA" id="ARBA00023242"/>
    </source>
</evidence>
<dbReference type="AlphaFoldDB" id="A0A072P5X5"/>
<dbReference type="GO" id="GO:0006270">
    <property type="term" value="P:DNA replication initiation"/>
    <property type="evidence" value="ECO:0007669"/>
    <property type="project" value="TreeGrafter"/>
</dbReference>
<evidence type="ECO:0000313" key="10">
    <source>
        <dbReference type="EMBL" id="KEF54678.1"/>
    </source>
</evidence>
<dbReference type="RefSeq" id="XP_013257268.1">
    <property type="nucleotide sequence ID" value="XM_013401814.1"/>
</dbReference>
<dbReference type="GO" id="GO:0005664">
    <property type="term" value="C:nuclear origin of replication recognition complex"/>
    <property type="evidence" value="ECO:0007669"/>
    <property type="project" value="TreeGrafter"/>
</dbReference>
<dbReference type="VEuPathDB" id="FungiDB:A1O9_09120"/>
<feature type="domain" description="ORC5 lid" evidence="9">
    <location>
        <begin position="225"/>
        <end position="290"/>
    </location>
</feature>
<dbReference type="GeneID" id="25284030"/>
<comment type="subcellular location">
    <subcellularLocation>
        <location evidence="1">Nucleus</location>
    </subcellularLocation>
</comment>
<feature type="region of interest" description="Disordered" evidence="6">
    <location>
        <begin position="320"/>
        <end position="370"/>
    </location>
</feature>
<feature type="compositionally biased region" description="Low complexity" evidence="6">
    <location>
        <begin position="326"/>
        <end position="348"/>
    </location>
</feature>
<accession>A0A072P5X5</accession>
<evidence type="ECO:0000256" key="2">
    <source>
        <dbReference type="ARBA" id="ARBA00022705"/>
    </source>
</evidence>
<name>A0A072P5X5_9EURO</name>
<evidence type="ECO:0000256" key="1">
    <source>
        <dbReference type="ARBA" id="ARBA00004123"/>
    </source>
</evidence>
<feature type="compositionally biased region" description="Polar residues" evidence="6">
    <location>
        <begin position="428"/>
        <end position="448"/>
    </location>
</feature>
<evidence type="ECO:0000256" key="6">
    <source>
        <dbReference type="SAM" id="MobiDB-lite"/>
    </source>
</evidence>
<dbReference type="Pfam" id="PF21639">
    <property type="entry name" value="ORC5_lid"/>
    <property type="match status" value="1"/>
</dbReference>
<dbReference type="InterPro" id="IPR047088">
    <property type="entry name" value="ORC5_C"/>
</dbReference>
<feature type="domain" description="Origin recognition complex subunit 5 C-terminal" evidence="8">
    <location>
        <begin position="374"/>
        <end position="565"/>
    </location>
</feature>
<evidence type="ECO:0000259" key="8">
    <source>
        <dbReference type="Pfam" id="PF14630"/>
    </source>
</evidence>
<dbReference type="GO" id="GO:0003688">
    <property type="term" value="F:DNA replication origin binding"/>
    <property type="evidence" value="ECO:0007669"/>
    <property type="project" value="TreeGrafter"/>
</dbReference>
<keyword evidence="3" id="KW-0547">Nucleotide-binding</keyword>
<sequence>MVALLPLELLQAISHQHPCRDSQIRQLATYYNVLFPSPSTLVVCGLEQASELAVVTSVLEARKLKSVVVRSKDCLSQRHLLSKIFATCVHGLGQQSQIEHYDKVDSLNALLGNLRKLFERAGHDQRLVLILEDINKQKQAGPTLLPALARLGDQIPGLCLILTSSSPQPLALLKSGVPYIHFPPYNRAEAIYIVATSPPKLHPESLLSNGGYTPQTDEASLRKIYPQFCATVYDSLISSTSSTSVQKFRSTCEKLWPRFIWPMVSGESPPGKAASWDFARLLVRNRGLFQAQGENALHEQLRPRDEAWSFAELAAISTDKDHPQLSTETESSSVPSTSSKRASTASSALEKSSKGHKSLAPTPRSTNRLPPLLKQFPTLLLLSSYLASTTPSKHDILLFSRLSSNSSHISKKIRRLKSTPTRRKAKPTGTTSVTNNPGTSTPSKSRITKQILSASGSGAGTRIVKPFSLERLLAILRAIHPSGIPNQVGKGVSDRVYRELGELERLRLVVRSSSGSGGGAAGSSTAGASASAALDDATEEKWRVNVGRDWVVAMGHLWGLTVSDYEIEGDL</sequence>
<feature type="domain" description="Orc1-like AAA ATPase" evidence="7">
    <location>
        <begin position="18"/>
        <end position="161"/>
    </location>
</feature>
<dbReference type="STRING" id="1182545.A0A072P5X5"/>
<dbReference type="HOGENOM" id="CLU_028223_2_0_1"/>
<evidence type="ECO:0000256" key="3">
    <source>
        <dbReference type="ARBA" id="ARBA00022741"/>
    </source>
</evidence>
<evidence type="ECO:0008006" key="12">
    <source>
        <dbReference type="Google" id="ProtNLM"/>
    </source>
</evidence>
<dbReference type="InterPro" id="IPR048866">
    <property type="entry name" value="ORC5_lid"/>
</dbReference>